<dbReference type="OrthoDB" id="655095at2"/>
<name>A0A367GMK5_9SPHI</name>
<evidence type="ECO:0000256" key="1">
    <source>
        <dbReference type="ARBA" id="ARBA00022676"/>
    </source>
</evidence>
<sequence length="390" mass="43656">MKKKILFVSHDASRTGAPLVLKHLMHWLKDHADFEFSILIKDGGETDIEKDFATLAPVYKWAPGTPGSTWPQRAISKLSSRLFDKPIYKSYPRQLRSQNFDLIYLNTVASTELLPYLKEQHNCPVILHVHENEYSIKTYYPESLTADYLQLINHYIVVSESTGSNLAENFGIPAEKISLVNAFVPVKEIKMPGKKAGLVKSELGIHDDFIVGGCGVTSWRKGVDIFIQLALLIKKAPHGKKIRFVWIGHLEYFFKNQLAYELKRLGLTHDDIIFTGSVTNPQDYFQIFDVFALTSREDPFPLVCLEAAALAKPVIYFENAGGVTEMFKKGGGIAVPYGDTQAMANAIISMQTNTAHLLALGLQAQNNVQQYDVDVQAPLIAAVVDKNSRR</sequence>
<organism evidence="4 5">
    <name type="scientific">Mucilaginibacter hurinus</name>
    <dbReference type="NCBI Taxonomy" id="2201324"/>
    <lineage>
        <taxon>Bacteria</taxon>
        <taxon>Pseudomonadati</taxon>
        <taxon>Bacteroidota</taxon>
        <taxon>Sphingobacteriia</taxon>
        <taxon>Sphingobacteriales</taxon>
        <taxon>Sphingobacteriaceae</taxon>
        <taxon>Mucilaginibacter</taxon>
    </lineage>
</organism>
<proteinExistence type="predicted"/>
<keyword evidence="5" id="KW-1185">Reference proteome</keyword>
<comment type="caution">
    <text evidence="4">The sequence shown here is derived from an EMBL/GenBank/DDBJ whole genome shotgun (WGS) entry which is preliminary data.</text>
</comment>
<protein>
    <recommendedName>
        <fullName evidence="3">Glycosyltransferase subfamily 4-like N-terminal domain-containing protein</fullName>
    </recommendedName>
</protein>
<dbReference type="RefSeq" id="WP_114005030.1">
    <property type="nucleotide sequence ID" value="NZ_QGDC01000005.1"/>
</dbReference>
<dbReference type="Pfam" id="PF13692">
    <property type="entry name" value="Glyco_trans_1_4"/>
    <property type="match status" value="1"/>
</dbReference>
<dbReference type="SUPFAM" id="SSF53756">
    <property type="entry name" value="UDP-Glycosyltransferase/glycogen phosphorylase"/>
    <property type="match status" value="1"/>
</dbReference>
<dbReference type="EMBL" id="QGDC01000005">
    <property type="protein sequence ID" value="RCH54704.1"/>
    <property type="molecule type" value="Genomic_DNA"/>
</dbReference>
<feature type="domain" description="Glycosyltransferase subfamily 4-like N-terminal" evidence="3">
    <location>
        <begin position="77"/>
        <end position="184"/>
    </location>
</feature>
<dbReference type="CDD" id="cd03801">
    <property type="entry name" value="GT4_PimA-like"/>
    <property type="match status" value="1"/>
</dbReference>
<keyword evidence="2" id="KW-0808">Transferase</keyword>
<dbReference type="PANTHER" id="PTHR12526">
    <property type="entry name" value="GLYCOSYLTRANSFERASE"/>
    <property type="match status" value="1"/>
</dbReference>
<evidence type="ECO:0000259" key="3">
    <source>
        <dbReference type="Pfam" id="PF13439"/>
    </source>
</evidence>
<dbReference type="Pfam" id="PF13439">
    <property type="entry name" value="Glyco_transf_4"/>
    <property type="match status" value="1"/>
</dbReference>
<dbReference type="Proteomes" id="UP000253209">
    <property type="component" value="Unassembled WGS sequence"/>
</dbReference>
<dbReference type="GO" id="GO:0016757">
    <property type="term" value="F:glycosyltransferase activity"/>
    <property type="evidence" value="ECO:0007669"/>
    <property type="project" value="UniProtKB-KW"/>
</dbReference>
<evidence type="ECO:0000313" key="5">
    <source>
        <dbReference type="Proteomes" id="UP000253209"/>
    </source>
</evidence>
<gene>
    <name evidence="4" type="ORF">DJ568_09430</name>
</gene>
<evidence type="ECO:0000313" key="4">
    <source>
        <dbReference type="EMBL" id="RCH54704.1"/>
    </source>
</evidence>
<keyword evidence="1" id="KW-0328">Glycosyltransferase</keyword>
<dbReference type="InterPro" id="IPR028098">
    <property type="entry name" value="Glyco_trans_4-like_N"/>
</dbReference>
<reference evidence="4 5" key="1">
    <citation type="submission" date="2018-05" db="EMBL/GenBank/DDBJ databases">
        <title>Mucilaginibacter hurinus sp. nov., isolated from briquette warehouse soil.</title>
        <authorList>
            <person name="Choi L."/>
        </authorList>
    </citation>
    <scope>NUCLEOTIDE SEQUENCE [LARGE SCALE GENOMIC DNA]</scope>
    <source>
        <strain evidence="4 5">ZR32</strain>
    </source>
</reference>
<dbReference type="AlphaFoldDB" id="A0A367GMK5"/>
<dbReference type="Gene3D" id="3.40.50.2000">
    <property type="entry name" value="Glycogen Phosphorylase B"/>
    <property type="match status" value="2"/>
</dbReference>
<evidence type="ECO:0000256" key="2">
    <source>
        <dbReference type="ARBA" id="ARBA00022679"/>
    </source>
</evidence>
<dbReference type="PANTHER" id="PTHR12526:SF510">
    <property type="entry name" value="D-INOSITOL 3-PHOSPHATE GLYCOSYLTRANSFERASE"/>
    <property type="match status" value="1"/>
</dbReference>
<accession>A0A367GMK5</accession>